<feature type="compositionally biased region" description="Low complexity" evidence="1">
    <location>
        <begin position="95"/>
        <end position="121"/>
    </location>
</feature>
<gene>
    <name evidence="2" type="ORF">SLS62_001301</name>
</gene>
<accession>A0AAN9V0F3</accession>
<feature type="compositionally biased region" description="Pro residues" evidence="1">
    <location>
        <begin position="260"/>
        <end position="271"/>
    </location>
</feature>
<reference evidence="2 3" key="1">
    <citation type="submission" date="2024-02" db="EMBL/GenBank/DDBJ databases">
        <title>De novo assembly and annotation of 12 fungi associated with fruit tree decline syndrome in Ontario, Canada.</title>
        <authorList>
            <person name="Sulman M."/>
            <person name="Ellouze W."/>
            <person name="Ilyukhin E."/>
        </authorList>
    </citation>
    <scope>NUCLEOTIDE SEQUENCE [LARGE SCALE GENOMIC DNA]</scope>
    <source>
        <strain evidence="2 3">M11/M66-122</strain>
    </source>
</reference>
<proteinExistence type="predicted"/>
<organism evidence="2 3">
    <name type="scientific">Diatrype stigma</name>
    <dbReference type="NCBI Taxonomy" id="117547"/>
    <lineage>
        <taxon>Eukaryota</taxon>
        <taxon>Fungi</taxon>
        <taxon>Dikarya</taxon>
        <taxon>Ascomycota</taxon>
        <taxon>Pezizomycotina</taxon>
        <taxon>Sordariomycetes</taxon>
        <taxon>Xylariomycetidae</taxon>
        <taxon>Xylariales</taxon>
        <taxon>Diatrypaceae</taxon>
        <taxon>Diatrype</taxon>
    </lineage>
</organism>
<feature type="compositionally biased region" description="Polar residues" evidence="1">
    <location>
        <begin position="342"/>
        <end position="358"/>
    </location>
</feature>
<name>A0AAN9V0F3_9PEZI</name>
<protein>
    <submittedName>
        <fullName evidence="2">Uncharacterized protein</fullName>
    </submittedName>
</protein>
<feature type="compositionally biased region" description="Basic and acidic residues" evidence="1">
    <location>
        <begin position="286"/>
        <end position="296"/>
    </location>
</feature>
<feature type="region of interest" description="Disordered" evidence="1">
    <location>
        <begin position="313"/>
        <end position="377"/>
    </location>
</feature>
<feature type="compositionally biased region" description="Low complexity" evidence="1">
    <location>
        <begin position="28"/>
        <end position="52"/>
    </location>
</feature>
<evidence type="ECO:0000256" key="1">
    <source>
        <dbReference type="SAM" id="MobiDB-lite"/>
    </source>
</evidence>
<feature type="compositionally biased region" description="Polar residues" evidence="1">
    <location>
        <begin position="122"/>
        <end position="141"/>
    </location>
</feature>
<evidence type="ECO:0000313" key="2">
    <source>
        <dbReference type="EMBL" id="KAK7756856.1"/>
    </source>
</evidence>
<dbReference type="AlphaFoldDB" id="A0AAN9V0F3"/>
<sequence length="377" mass="40413">MDTTTPYGAAVAAQMNMPPGYAMGGGMPMPAFPMHPGMTPQQQQMMQQQRMQPPQPNPGMSTPTPPRNFQSQPQGTPTPTNVPSSQPPPIPTPQIPQITPQSATPNNGQQPQQHQPPSNVQTPQTPTFPSSAQGGATNGASSGAPPLSPGADSKDKERFALILEINNELLVEAMQIQQTQQVLKKERTVPNGSDNTTNGSDSKPTEDEELLSLDYIQCVPLFPVYVRVVLTLLYRCMRRLQSNLSYLATLTNRKDQATPSPCPAYLKPPPLNTNVQVRPTQGPDGAESKVDPTDREGTTRYLQDLYRKLQALFPGVDPNREPSTTMPPTRPGGPVLSMAKAGSQTPGQASPVSGSNRTPKMATSGPPQQRTSSVAGP</sequence>
<feature type="compositionally biased region" description="Pro residues" evidence="1">
    <location>
        <begin position="85"/>
        <end position="94"/>
    </location>
</feature>
<feature type="region of interest" description="Disordered" evidence="1">
    <location>
        <begin position="255"/>
        <end position="296"/>
    </location>
</feature>
<dbReference type="EMBL" id="JAKJXP020000005">
    <property type="protein sequence ID" value="KAK7756856.1"/>
    <property type="molecule type" value="Genomic_DNA"/>
</dbReference>
<feature type="compositionally biased region" description="Polar residues" evidence="1">
    <location>
        <begin position="190"/>
        <end position="202"/>
    </location>
</feature>
<feature type="region of interest" description="Disordered" evidence="1">
    <location>
        <begin position="182"/>
        <end position="206"/>
    </location>
</feature>
<feature type="compositionally biased region" description="Polar residues" evidence="1">
    <location>
        <begin position="365"/>
        <end position="377"/>
    </location>
</feature>
<evidence type="ECO:0000313" key="3">
    <source>
        <dbReference type="Proteomes" id="UP001320420"/>
    </source>
</evidence>
<dbReference type="Proteomes" id="UP001320420">
    <property type="component" value="Unassembled WGS sequence"/>
</dbReference>
<comment type="caution">
    <text evidence="2">The sequence shown here is derived from an EMBL/GenBank/DDBJ whole genome shotgun (WGS) entry which is preliminary data.</text>
</comment>
<keyword evidence="3" id="KW-1185">Reference proteome</keyword>
<feature type="region of interest" description="Disordered" evidence="1">
    <location>
        <begin position="21"/>
        <end position="153"/>
    </location>
</feature>